<reference evidence="1 2" key="1">
    <citation type="journal article" date="2019" name="Sci. Rep.">
        <title>Orb-weaving spider Araneus ventricosus genome elucidates the spidroin gene catalogue.</title>
        <authorList>
            <person name="Kono N."/>
            <person name="Nakamura H."/>
            <person name="Ohtoshi R."/>
            <person name="Moran D.A.P."/>
            <person name="Shinohara A."/>
            <person name="Yoshida Y."/>
            <person name="Fujiwara M."/>
            <person name="Mori M."/>
            <person name="Tomita M."/>
            <person name="Arakawa K."/>
        </authorList>
    </citation>
    <scope>NUCLEOTIDE SEQUENCE [LARGE SCALE GENOMIC DNA]</scope>
</reference>
<protein>
    <submittedName>
        <fullName evidence="1">Uncharacterized protein</fullName>
    </submittedName>
</protein>
<evidence type="ECO:0000313" key="2">
    <source>
        <dbReference type="Proteomes" id="UP000499080"/>
    </source>
</evidence>
<dbReference type="Proteomes" id="UP000499080">
    <property type="component" value="Unassembled WGS sequence"/>
</dbReference>
<dbReference type="AlphaFoldDB" id="A0A4Y2UDD5"/>
<organism evidence="1 2">
    <name type="scientific">Araneus ventricosus</name>
    <name type="common">Orbweaver spider</name>
    <name type="synonym">Epeira ventricosa</name>
    <dbReference type="NCBI Taxonomy" id="182803"/>
    <lineage>
        <taxon>Eukaryota</taxon>
        <taxon>Metazoa</taxon>
        <taxon>Ecdysozoa</taxon>
        <taxon>Arthropoda</taxon>
        <taxon>Chelicerata</taxon>
        <taxon>Arachnida</taxon>
        <taxon>Araneae</taxon>
        <taxon>Araneomorphae</taxon>
        <taxon>Entelegynae</taxon>
        <taxon>Araneoidea</taxon>
        <taxon>Araneidae</taxon>
        <taxon>Araneus</taxon>
    </lineage>
</organism>
<sequence>MRDLQQPVGTVLRSPSADSLPFISEHLQIFPRNVAATPHTLEQQGFFAVLRRDMRRARNEETPTMGKGLWSNTLICWEYKLGQSA</sequence>
<gene>
    <name evidence="1" type="ORF">AVEN_118038_1</name>
</gene>
<keyword evidence="2" id="KW-1185">Reference proteome</keyword>
<proteinExistence type="predicted"/>
<accession>A0A4Y2UDD5</accession>
<name>A0A4Y2UDD5_ARAVE</name>
<comment type="caution">
    <text evidence="1">The sequence shown here is derived from an EMBL/GenBank/DDBJ whole genome shotgun (WGS) entry which is preliminary data.</text>
</comment>
<evidence type="ECO:0000313" key="1">
    <source>
        <dbReference type="EMBL" id="GBO11055.1"/>
    </source>
</evidence>
<dbReference type="EMBL" id="BGPR01035994">
    <property type="protein sequence ID" value="GBO11055.1"/>
    <property type="molecule type" value="Genomic_DNA"/>
</dbReference>